<sequence length="218" mass="24340">MVASFLKMERYACKAPEERCSACEFRGFGAKRKPRDIKTASSVTQADGKKFFTAPSLTAESGRVLPTKSHKQESFHTRPVSRVPVIQLKLRFETAPILLLRKVLDQSNPEHARLLEGVHQRVQEGGEASTSQPAVERKPKTVKVETKKSGNSTRTEGTEASTKETKVGRKEAKRGWSTKLELTGIETVDLTEDDGNDDECMMYTVEKKPRPNDFVSVD</sequence>
<feature type="compositionally biased region" description="Basic and acidic residues" evidence="1">
    <location>
        <begin position="161"/>
        <end position="174"/>
    </location>
</feature>
<organism evidence="2 3">
    <name type="scientific">Klebsormidium nitens</name>
    <name type="common">Green alga</name>
    <name type="synonym">Ulothrix nitens</name>
    <dbReference type="NCBI Taxonomy" id="105231"/>
    <lineage>
        <taxon>Eukaryota</taxon>
        <taxon>Viridiplantae</taxon>
        <taxon>Streptophyta</taxon>
        <taxon>Klebsormidiophyceae</taxon>
        <taxon>Klebsormidiales</taxon>
        <taxon>Klebsormidiaceae</taxon>
        <taxon>Klebsormidium</taxon>
    </lineage>
</organism>
<keyword evidence="3" id="KW-1185">Reference proteome</keyword>
<feature type="compositionally biased region" description="Basic and acidic residues" evidence="1">
    <location>
        <begin position="135"/>
        <end position="148"/>
    </location>
</feature>
<dbReference type="AlphaFoldDB" id="A0A1Y1I5S6"/>
<accession>A0A1Y1I5S6</accession>
<evidence type="ECO:0000313" key="2">
    <source>
        <dbReference type="EMBL" id="GAQ86305.1"/>
    </source>
</evidence>
<evidence type="ECO:0000313" key="3">
    <source>
        <dbReference type="Proteomes" id="UP000054558"/>
    </source>
</evidence>
<dbReference type="OrthoDB" id="541335at2759"/>
<feature type="compositionally biased region" description="Polar residues" evidence="1">
    <location>
        <begin position="149"/>
        <end position="160"/>
    </location>
</feature>
<evidence type="ECO:0000256" key="1">
    <source>
        <dbReference type="SAM" id="MobiDB-lite"/>
    </source>
</evidence>
<dbReference type="Proteomes" id="UP000054558">
    <property type="component" value="Unassembled WGS sequence"/>
</dbReference>
<feature type="region of interest" description="Disordered" evidence="1">
    <location>
        <begin position="121"/>
        <end position="174"/>
    </location>
</feature>
<dbReference type="EMBL" id="DF237230">
    <property type="protein sequence ID" value="GAQ86305.1"/>
    <property type="molecule type" value="Genomic_DNA"/>
</dbReference>
<proteinExistence type="predicted"/>
<protein>
    <submittedName>
        <fullName evidence="2">Uncharacterized protein</fullName>
    </submittedName>
</protein>
<reference evidence="2 3" key="1">
    <citation type="journal article" date="2014" name="Nat. Commun.">
        <title>Klebsormidium flaccidum genome reveals primary factors for plant terrestrial adaptation.</title>
        <authorList>
            <person name="Hori K."/>
            <person name="Maruyama F."/>
            <person name="Fujisawa T."/>
            <person name="Togashi T."/>
            <person name="Yamamoto N."/>
            <person name="Seo M."/>
            <person name="Sato S."/>
            <person name="Yamada T."/>
            <person name="Mori H."/>
            <person name="Tajima N."/>
            <person name="Moriyama T."/>
            <person name="Ikeuchi M."/>
            <person name="Watanabe M."/>
            <person name="Wada H."/>
            <person name="Kobayashi K."/>
            <person name="Saito M."/>
            <person name="Masuda T."/>
            <person name="Sasaki-Sekimoto Y."/>
            <person name="Mashiguchi K."/>
            <person name="Awai K."/>
            <person name="Shimojima M."/>
            <person name="Masuda S."/>
            <person name="Iwai M."/>
            <person name="Nobusawa T."/>
            <person name="Narise T."/>
            <person name="Kondo S."/>
            <person name="Saito H."/>
            <person name="Sato R."/>
            <person name="Murakawa M."/>
            <person name="Ihara Y."/>
            <person name="Oshima-Yamada Y."/>
            <person name="Ohtaka K."/>
            <person name="Satoh M."/>
            <person name="Sonobe K."/>
            <person name="Ishii M."/>
            <person name="Ohtani R."/>
            <person name="Kanamori-Sato M."/>
            <person name="Honoki R."/>
            <person name="Miyazaki D."/>
            <person name="Mochizuki H."/>
            <person name="Umetsu J."/>
            <person name="Higashi K."/>
            <person name="Shibata D."/>
            <person name="Kamiya Y."/>
            <person name="Sato N."/>
            <person name="Nakamura Y."/>
            <person name="Tabata S."/>
            <person name="Ida S."/>
            <person name="Kurokawa K."/>
            <person name="Ohta H."/>
        </authorList>
    </citation>
    <scope>NUCLEOTIDE SEQUENCE [LARGE SCALE GENOMIC DNA]</scope>
    <source>
        <strain evidence="2 3">NIES-2285</strain>
    </source>
</reference>
<name>A0A1Y1I5S6_KLENI</name>
<gene>
    <name evidence="2" type="ORF">KFL_002810130</name>
</gene>